<dbReference type="RefSeq" id="WP_380581130.1">
    <property type="nucleotide sequence ID" value="NZ_JBHSQJ010000023.1"/>
</dbReference>
<evidence type="ECO:0000259" key="1">
    <source>
        <dbReference type="Pfam" id="PF13460"/>
    </source>
</evidence>
<evidence type="ECO:0000313" key="3">
    <source>
        <dbReference type="Proteomes" id="UP001596174"/>
    </source>
</evidence>
<organism evidence="2 3">
    <name type="scientific">Streptacidiphilus monticola</name>
    <dbReference type="NCBI Taxonomy" id="2161674"/>
    <lineage>
        <taxon>Bacteria</taxon>
        <taxon>Bacillati</taxon>
        <taxon>Actinomycetota</taxon>
        <taxon>Actinomycetes</taxon>
        <taxon>Kitasatosporales</taxon>
        <taxon>Streptomycetaceae</taxon>
        <taxon>Streptacidiphilus</taxon>
    </lineage>
</organism>
<dbReference type="InterPro" id="IPR016040">
    <property type="entry name" value="NAD(P)-bd_dom"/>
</dbReference>
<proteinExistence type="predicted"/>
<accession>A0ABW1FX44</accession>
<evidence type="ECO:0000313" key="2">
    <source>
        <dbReference type="EMBL" id="MFC5907080.1"/>
    </source>
</evidence>
<dbReference type="InterPro" id="IPR036291">
    <property type="entry name" value="NAD(P)-bd_dom_sf"/>
</dbReference>
<dbReference type="PANTHER" id="PTHR15020">
    <property type="entry name" value="FLAVIN REDUCTASE-RELATED"/>
    <property type="match status" value="1"/>
</dbReference>
<dbReference type="Pfam" id="PF13460">
    <property type="entry name" value="NAD_binding_10"/>
    <property type="match status" value="1"/>
</dbReference>
<dbReference type="EMBL" id="JBHSQJ010000023">
    <property type="protein sequence ID" value="MFC5907080.1"/>
    <property type="molecule type" value="Genomic_DNA"/>
</dbReference>
<dbReference type="SUPFAM" id="SSF51735">
    <property type="entry name" value="NAD(P)-binding Rossmann-fold domains"/>
    <property type="match status" value="1"/>
</dbReference>
<dbReference type="PANTHER" id="PTHR15020:SF50">
    <property type="entry name" value="UPF0659 PROTEIN YMR090W"/>
    <property type="match status" value="1"/>
</dbReference>
<feature type="domain" description="NAD(P)-binding" evidence="1">
    <location>
        <begin position="7"/>
        <end position="191"/>
    </location>
</feature>
<gene>
    <name evidence="2" type="ORF">ACFP3V_07595</name>
</gene>
<dbReference type="Proteomes" id="UP001596174">
    <property type="component" value="Unassembled WGS sequence"/>
</dbReference>
<name>A0ABW1FX44_9ACTN</name>
<comment type="caution">
    <text evidence="2">The sequence shown here is derived from an EMBL/GenBank/DDBJ whole genome shotgun (WGS) entry which is preliminary data.</text>
</comment>
<reference evidence="3" key="1">
    <citation type="journal article" date="2019" name="Int. J. Syst. Evol. Microbiol.">
        <title>The Global Catalogue of Microorganisms (GCM) 10K type strain sequencing project: providing services to taxonomists for standard genome sequencing and annotation.</title>
        <authorList>
            <consortium name="The Broad Institute Genomics Platform"/>
            <consortium name="The Broad Institute Genome Sequencing Center for Infectious Disease"/>
            <person name="Wu L."/>
            <person name="Ma J."/>
        </authorList>
    </citation>
    <scope>NUCLEOTIDE SEQUENCE [LARGE SCALE GENOMIC DNA]</scope>
    <source>
        <strain evidence="3">JCM 4816</strain>
    </source>
</reference>
<keyword evidence="3" id="KW-1185">Reference proteome</keyword>
<sequence length="217" mass="22304">MRIVIAGGHGKIALRLERLLSARGDEVYGLVRAPGQADDLRASGAEPIVCDLESASVQQLADVLSGTDVAVFAAGAGGGSQAHRTVHVDRDGAVKFVDAAVLARVPRFLMVSSMGAATRPEGMGDQFARYLQAKGEADAHLTAQPGLEWTVLRPGVLGDEPGSGRVRLAEHTGRGGVPRDAVAADLAELTSAPSTAGKILELIAGETPVAEAVRAVS</sequence>
<protein>
    <submittedName>
        <fullName evidence="2">NAD(P)H-binding protein</fullName>
    </submittedName>
</protein>
<dbReference type="Gene3D" id="3.40.50.720">
    <property type="entry name" value="NAD(P)-binding Rossmann-like Domain"/>
    <property type="match status" value="1"/>
</dbReference>